<gene>
    <name evidence="5" type="ORF">IAD31_00175</name>
</gene>
<dbReference type="GO" id="GO:0003677">
    <property type="term" value="F:DNA binding"/>
    <property type="evidence" value="ECO:0007669"/>
    <property type="project" value="UniProtKB-KW"/>
</dbReference>
<dbReference type="Proteomes" id="UP000886879">
    <property type="component" value="Unassembled WGS sequence"/>
</dbReference>
<dbReference type="GO" id="GO:0045892">
    <property type="term" value="P:negative regulation of DNA-templated transcription"/>
    <property type="evidence" value="ECO:0007669"/>
    <property type="project" value="InterPro"/>
</dbReference>
<evidence type="ECO:0000256" key="4">
    <source>
        <dbReference type="ARBA" id="ARBA00023163"/>
    </source>
</evidence>
<protein>
    <submittedName>
        <fullName evidence="5">BlaI/MecI/CopY family transcriptional regulator</fullName>
    </submittedName>
</protein>
<dbReference type="PIRSF" id="PIRSF019455">
    <property type="entry name" value="CopR_AtkY"/>
    <property type="match status" value="1"/>
</dbReference>
<dbReference type="InterPro" id="IPR036388">
    <property type="entry name" value="WH-like_DNA-bd_sf"/>
</dbReference>
<organism evidence="5 6">
    <name type="scientific">Candidatus Enterenecus faecium</name>
    <dbReference type="NCBI Taxonomy" id="2840780"/>
    <lineage>
        <taxon>Bacteria</taxon>
        <taxon>Bacillati</taxon>
        <taxon>Bacillota</taxon>
        <taxon>Clostridia</taxon>
        <taxon>Eubacteriales</taxon>
        <taxon>Candidatus Enterenecus</taxon>
    </lineage>
</organism>
<sequence length="129" mass="14675">MDHDISLTQAEWEVMECLWEESPLTGREVTQHMQQRCGWSRSTTLTLLGRLEAKGAVKSTAEEIGPKVFSPLLAREDAALRETEDFLSRVYHGSLSLMVSALTRKQALSQQEQDELYELLKGLEAERHD</sequence>
<dbReference type="EMBL" id="DVFO01000002">
    <property type="protein sequence ID" value="HIQ60007.1"/>
    <property type="molecule type" value="Genomic_DNA"/>
</dbReference>
<comment type="similarity">
    <text evidence="1">Belongs to the BlaI transcriptional regulatory family.</text>
</comment>
<keyword evidence="3" id="KW-0238">DNA-binding</keyword>
<keyword evidence="2" id="KW-0805">Transcription regulation</keyword>
<dbReference type="AlphaFoldDB" id="A0A9D1CFY9"/>
<evidence type="ECO:0000256" key="2">
    <source>
        <dbReference type="ARBA" id="ARBA00023015"/>
    </source>
</evidence>
<reference evidence="5" key="1">
    <citation type="submission" date="2020-10" db="EMBL/GenBank/DDBJ databases">
        <authorList>
            <person name="Gilroy R."/>
        </authorList>
    </citation>
    <scope>NUCLEOTIDE SEQUENCE</scope>
    <source>
        <strain evidence="5">ChiGjej2B2-12916</strain>
    </source>
</reference>
<evidence type="ECO:0000313" key="6">
    <source>
        <dbReference type="Proteomes" id="UP000886879"/>
    </source>
</evidence>
<dbReference type="InterPro" id="IPR036390">
    <property type="entry name" value="WH_DNA-bd_sf"/>
</dbReference>
<name>A0A9D1CFY9_9FIRM</name>
<dbReference type="Gene3D" id="1.10.10.10">
    <property type="entry name" value="Winged helix-like DNA-binding domain superfamily/Winged helix DNA-binding domain"/>
    <property type="match status" value="1"/>
</dbReference>
<dbReference type="Gene3D" id="1.10.4040.10">
    <property type="entry name" value="Penicillinase repressor domain"/>
    <property type="match status" value="1"/>
</dbReference>
<evidence type="ECO:0000256" key="3">
    <source>
        <dbReference type="ARBA" id="ARBA00023125"/>
    </source>
</evidence>
<accession>A0A9D1CFY9</accession>
<dbReference type="Pfam" id="PF03965">
    <property type="entry name" value="Penicillinase_R"/>
    <property type="match status" value="1"/>
</dbReference>
<dbReference type="SUPFAM" id="SSF46785">
    <property type="entry name" value="Winged helix' DNA-binding domain"/>
    <property type="match status" value="1"/>
</dbReference>
<evidence type="ECO:0000313" key="5">
    <source>
        <dbReference type="EMBL" id="HIQ60007.1"/>
    </source>
</evidence>
<dbReference type="InterPro" id="IPR005650">
    <property type="entry name" value="BlaI_family"/>
</dbReference>
<evidence type="ECO:0000256" key="1">
    <source>
        <dbReference type="ARBA" id="ARBA00011046"/>
    </source>
</evidence>
<reference evidence="5" key="2">
    <citation type="journal article" date="2021" name="PeerJ">
        <title>Extensive microbial diversity within the chicken gut microbiome revealed by metagenomics and culture.</title>
        <authorList>
            <person name="Gilroy R."/>
            <person name="Ravi A."/>
            <person name="Getino M."/>
            <person name="Pursley I."/>
            <person name="Horton D.L."/>
            <person name="Alikhan N.F."/>
            <person name="Baker D."/>
            <person name="Gharbi K."/>
            <person name="Hall N."/>
            <person name="Watson M."/>
            <person name="Adriaenssens E.M."/>
            <person name="Foster-Nyarko E."/>
            <person name="Jarju S."/>
            <person name="Secka A."/>
            <person name="Antonio M."/>
            <person name="Oren A."/>
            <person name="Chaudhuri R.R."/>
            <person name="La Ragione R."/>
            <person name="Hildebrand F."/>
            <person name="Pallen M.J."/>
        </authorList>
    </citation>
    <scope>NUCLEOTIDE SEQUENCE</scope>
    <source>
        <strain evidence="5">ChiGjej2B2-12916</strain>
    </source>
</reference>
<keyword evidence="4" id="KW-0804">Transcription</keyword>
<comment type="caution">
    <text evidence="5">The sequence shown here is derived from an EMBL/GenBank/DDBJ whole genome shotgun (WGS) entry which is preliminary data.</text>
</comment>
<proteinExistence type="inferred from homology"/>